<protein>
    <recommendedName>
        <fullName evidence="5">Phage protein</fullName>
    </recommendedName>
</protein>
<dbReference type="RefSeq" id="WP_096597422.1">
    <property type="nucleotide sequence ID" value="NZ_LR134263.1"/>
</dbReference>
<reference evidence="1 3" key="1">
    <citation type="journal article" date="2017" name="PLoS ONE">
        <title>Development of a real-time PCR for detection of Staphylococcus pseudintermedius using a novel automated comparison of whole-genome sequences.</title>
        <authorList>
            <person name="Verstappen K.M."/>
            <person name="Huijbregts L."/>
            <person name="Spaninks M."/>
            <person name="Wagenaar J.A."/>
            <person name="Fluit A.C."/>
            <person name="Duim B."/>
        </authorList>
    </citation>
    <scope>NUCLEOTIDE SEQUENCE [LARGE SCALE GENOMIC DNA]</scope>
    <source>
        <strain evidence="1 3">15S02591-1</strain>
    </source>
</reference>
<evidence type="ECO:0000313" key="2">
    <source>
        <dbReference type="EMBL" id="RIZ56256.1"/>
    </source>
</evidence>
<proteinExistence type="predicted"/>
<dbReference type="EMBL" id="NIPK01000002">
    <property type="protein sequence ID" value="RIZ56256.1"/>
    <property type="molecule type" value="Genomic_DNA"/>
</dbReference>
<keyword evidence="4" id="KW-1185">Reference proteome</keyword>
<evidence type="ECO:0000313" key="3">
    <source>
        <dbReference type="Proteomes" id="UP000217473"/>
    </source>
</evidence>
<comment type="caution">
    <text evidence="1">The sequence shown here is derived from an EMBL/GenBank/DDBJ whole genome shotgun (WGS) entry which is preliminary data.</text>
</comment>
<dbReference type="EMBL" id="MWUR01000010">
    <property type="protein sequence ID" value="PCF50112.1"/>
    <property type="molecule type" value="Genomic_DNA"/>
</dbReference>
<name>A0AAX0QSS3_9STAP</name>
<dbReference type="Proteomes" id="UP000266198">
    <property type="component" value="Unassembled WGS sequence"/>
</dbReference>
<evidence type="ECO:0000313" key="4">
    <source>
        <dbReference type="Proteomes" id="UP000266198"/>
    </source>
</evidence>
<dbReference type="Proteomes" id="UP000217473">
    <property type="component" value="Unassembled WGS sequence"/>
</dbReference>
<gene>
    <name evidence="1" type="ORF">B5C07_07860</name>
    <name evidence="2" type="ORF">CDL68_01565</name>
</gene>
<organism evidence="1 3">
    <name type="scientific">Staphylococcus delphini</name>
    <dbReference type="NCBI Taxonomy" id="53344"/>
    <lineage>
        <taxon>Bacteria</taxon>
        <taxon>Bacillati</taxon>
        <taxon>Bacillota</taxon>
        <taxon>Bacilli</taxon>
        <taxon>Bacillales</taxon>
        <taxon>Staphylococcaceae</taxon>
        <taxon>Staphylococcus</taxon>
        <taxon>Staphylococcus intermedius group</taxon>
    </lineage>
</organism>
<reference evidence="2 4" key="2">
    <citation type="submission" date="2017-06" db="EMBL/GenBank/DDBJ databases">
        <title>Identification of a new gene, sdsY, involved in staphylococcal internalization in non-professional phagocytic cells (NPPCs).</title>
        <authorList>
            <person name="Maali Y."/>
            <person name="Martins-Simoes P."/>
            <person name="Trouillet-Assant S."/>
            <person name="Laurent F."/>
            <person name="Diot A."/>
            <person name="Verhoeven P."/>
            <person name="Bouvard D."/>
            <person name="Vandenesch F."/>
            <person name="Bes M."/>
        </authorList>
    </citation>
    <scope>NUCLEOTIDE SEQUENCE [LARGE SCALE GENOMIC DNA]</scope>
    <source>
        <strain evidence="2 4">Heidy</strain>
    </source>
</reference>
<accession>A0AAX0QSS3</accession>
<evidence type="ECO:0008006" key="5">
    <source>
        <dbReference type="Google" id="ProtNLM"/>
    </source>
</evidence>
<dbReference type="AlphaFoldDB" id="A0AAX0QSS3"/>
<sequence>MVYLRYLNKAKKKPVAIDFIQFTGIESAEAIEEWTYNNVVYTVTNHKPKMKVRTLEGIMTAELGDYIVKGIKGEFYPVKPDIFKKTYEILEASE</sequence>
<evidence type="ECO:0000313" key="1">
    <source>
        <dbReference type="EMBL" id="PCF50112.1"/>
    </source>
</evidence>